<proteinExistence type="predicted"/>
<organism evidence="1 2">
    <name type="scientific">Clunio marinus</name>
    <dbReference type="NCBI Taxonomy" id="568069"/>
    <lineage>
        <taxon>Eukaryota</taxon>
        <taxon>Metazoa</taxon>
        <taxon>Ecdysozoa</taxon>
        <taxon>Arthropoda</taxon>
        <taxon>Hexapoda</taxon>
        <taxon>Insecta</taxon>
        <taxon>Pterygota</taxon>
        <taxon>Neoptera</taxon>
        <taxon>Endopterygota</taxon>
        <taxon>Diptera</taxon>
        <taxon>Nematocera</taxon>
        <taxon>Chironomoidea</taxon>
        <taxon>Chironomidae</taxon>
        <taxon>Clunio</taxon>
    </lineage>
</organism>
<dbReference type="Proteomes" id="UP000183832">
    <property type="component" value="Unassembled WGS sequence"/>
</dbReference>
<reference evidence="1 2" key="1">
    <citation type="submission" date="2015-04" db="EMBL/GenBank/DDBJ databases">
        <authorList>
            <person name="Syromyatnikov M.Y."/>
            <person name="Popov V.N."/>
        </authorList>
    </citation>
    <scope>NUCLEOTIDE SEQUENCE [LARGE SCALE GENOMIC DNA]</scope>
</reference>
<dbReference type="AlphaFoldDB" id="A0A1J1J2Q9"/>
<evidence type="ECO:0000313" key="2">
    <source>
        <dbReference type="Proteomes" id="UP000183832"/>
    </source>
</evidence>
<keyword evidence="2" id="KW-1185">Reference proteome</keyword>
<evidence type="ECO:0000313" key="1">
    <source>
        <dbReference type="EMBL" id="CRL06655.1"/>
    </source>
</evidence>
<name>A0A1J1J2Q9_9DIPT</name>
<protein>
    <submittedName>
        <fullName evidence="1">CLUMA_CG019739, isoform A</fullName>
    </submittedName>
</protein>
<accession>A0A1J1J2Q9</accession>
<gene>
    <name evidence="1" type="ORF">CLUMA_CG019739</name>
</gene>
<sequence>MFFLNVSTRLQLQLDCLTSEHKTSICIVIQTVTSLHDKPFLRTHFEFLFKILYHQKCKISFTNKNICTMDFGHD</sequence>
<dbReference type="EMBL" id="CVRI01000067">
    <property type="protein sequence ID" value="CRL06655.1"/>
    <property type="molecule type" value="Genomic_DNA"/>
</dbReference>